<dbReference type="InterPro" id="IPR021359">
    <property type="entry name" value="DUF2812"/>
</dbReference>
<proteinExistence type="predicted"/>
<keyword evidence="1" id="KW-0472">Membrane</keyword>
<protein>
    <submittedName>
        <fullName evidence="2">DUF2812 domain-containing protein</fullName>
    </submittedName>
</protein>
<gene>
    <name evidence="2" type="ORF">FN960_16685</name>
</gene>
<keyword evidence="3" id="KW-1185">Reference proteome</keyword>
<evidence type="ECO:0000313" key="2">
    <source>
        <dbReference type="EMBL" id="TSB45336.1"/>
    </source>
</evidence>
<keyword evidence="1" id="KW-1133">Transmembrane helix</keyword>
<evidence type="ECO:0000256" key="1">
    <source>
        <dbReference type="SAM" id="Phobius"/>
    </source>
</evidence>
<accession>A0A553ZVJ9</accession>
<reference evidence="2 3" key="1">
    <citation type="submission" date="2019-07" db="EMBL/GenBank/DDBJ databases">
        <authorList>
            <person name="Park Y.J."/>
            <person name="Jeong S.E."/>
            <person name="Jung H.S."/>
        </authorList>
    </citation>
    <scope>NUCLEOTIDE SEQUENCE [LARGE SCALE GENOMIC DNA]</scope>
    <source>
        <strain evidence="3">P16(2019)</strain>
    </source>
</reference>
<comment type="caution">
    <text evidence="2">The sequence shown here is derived from an EMBL/GenBank/DDBJ whole genome shotgun (WGS) entry which is preliminary data.</text>
</comment>
<dbReference type="EMBL" id="VLXZ01000012">
    <property type="protein sequence ID" value="TSB45336.1"/>
    <property type="molecule type" value="Genomic_DNA"/>
</dbReference>
<evidence type="ECO:0000313" key="3">
    <source>
        <dbReference type="Proteomes" id="UP000318521"/>
    </source>
</evidence>
<dbReference type="Proteomes" id="UP000318521">
    <property type="component" value="Unassembled WGS sequence"/>
</dbReference>
<organism evidence="2 3">
    <name type="scientific">Alkalicoccobacillus porphyridii</name>
    <dbReference type="NCBI Taxonomy" id="2597270"/>
    <lineage>
        <taxon>Bacteria</taxon>
        <taxon>Bacillati</taxon>
        <taxon>Bacillota</taxon>
        <taxon>Bacilli</taxon>
        <taxon>Bacillales</taxon>
        <taxon>Bacillaceae</taxon>
        <taxon>Alkalicoccobacillus</taxon>
    </lineage>
</organism>
<dbReference type="AlphaFoldDB" id="A0A553ZVJ9"/>
<keyword evidence="1" id="KW-0812">Transmembrane</keyword>
<sequence length="203" mass="24333">MRRFKFFLDFSKEEQWLNKMAQKGNHLMYHSFGYRFEKGESKDTIYKIDYRHFKSKQDFSDYEILFADSGWLRLPCPRRNGHQYFKRVSEDASYDIFSDHDSKAARYKRMADVFLPQFMIFMPAIVVFYMTGIFNNYSLNPIEWYLTPGLWDMTGVRFLASFLFETPFALMRGGLVYLFVLSGALSGYCWWKAHQLYKKEAQL</sequence>
<name>A0A553ZVJ9_9BACI</name>
<feature type="transmembrane region" description="Helical" evidence="1">
    <location>
        <begin position="113"/>
        <end position="134"/>
    </location>
</feature>
<feature type="transmembrane region" description="Helical" evidence="1">
    <location>
        <begin position="169"/>
        <end position="191"/>
    </location>
</feature>
<dbReference type="RefSeq" id="WP_143849998.1">
    <property type="nucleotide sequence ID" value="NZ_VLXZ01000012.1"/>
</dbReference>
<dbReference type="Pfam" id="PF11193">
    <property type="entry name" value="DUF2812"/>
    <property type="match status" value="1"/>
</dbReference>
<dbReference type="OrthoDB" id="8757095at2"/>